<reference evidence="2" key="1">
    <citation type="submission" date="2017-06" db="EMBL/GenBank/DDBJ databases">
        <title>Genome analysis of Fimbriiglobus ruber SP5, the first member of the order Planctomycetales with confirmed chitinolytic capability.</title>
        <authorList>
            <person name="Ravin N.V."/>
            <person name="Rakitin A.L."/>
            <person name="Ivanova A.A."/>
            <person name="Beletsky A.V."/>
            <person name="Kulichevskaya I.S."/>
            <person name="Mardanov A.V."/>
            <person name="Dedysh S.N."/>
        </authorList>
    </citation>
    <scope>NUCLEOTIDE SEQUENCE [LARGE SCALE GENOMIC DNA]</scope>
    <source>
        <strain evidence="2">SP5</strain>
    </source>
</reference>
<dbReference type="AlphaFoldDB" id="A0A225DPK8"/>
<evidence type="ECO:0000313" key="2">
    <source>
        <dbReference type="Proteomes" id="UP000214646"/>
    </source>
</evidence>
<proteinExistence type="predicted"/>
<dbReference type="EMBL" id="NIDE01000008">
    <property type="protein sequence ID" value="OWK40528.1"/>
    <property type="molecule type" value="Genomic_DNA"/>
</dbReference>
<accession>A0A225DPK8</accession>
<organism evidence="1 2">
    <name type="scientific">Fimbriiglobus ruber</name>
    <dbReference type="NCBI Taxonomy" id="1908690"/>
    <lineage>
        <taxon>Bacteria</taxon>
        <taxon>Pseudomonadati</taxon>
        <taxon>Planctomycetota</taxon>
        <taxon>Planctomycetia</taxon>
        <taxon>Gemmatales</taxon>
        <taxon>Gemmataceae</taxon>
        <taxon>Fimbriiglobus</taxon>
    </lineage>
</organism>
<dbReference type="Proteomes" id="UP000214646">
    <property type="component" value="Unassembled WGS sequence"/>
</dbReference>
<keyword evidence="2" id="KW-1185">Reference proteome</keyword>
<gene>
    <name evidence="1" type="ORF">FRUB_05447</name>
</gene>
<evidence type="ECO:0000313" key="1">
    <source>
        <dbReference type="EMBL" id="OWK40528.1"/>
    </source>
</evidence>
<name>A0A225DPK8_9BACT</name>
<protein>
    <submittedName>
        <fullName evidence="1">Uncharacterized protein</fullName>
    </submittedName>
</protein>
<sequence>MGELDDALRKIIRSQLRYHQERITKAIYPISAMTAYQFR</sequence>
<comment type="caution">
    <text evidence="1">The sequence shown here is derived from an EMBL/GenBank/DDBJ whole genome shotgun (WGS) entry which is preliminary data.</text>
</comment>